<gene>
    <name evidence="2" type="ORF">F5878DRAFT_550808</name>
</gene>
<feature type="compositionally biased region" description="Acidic residues" evidence="1">
    <location>
        <begin position="782"/>
        <end position="804"/>
    </location>
</feature>
<accession>A0AA38PML6</accession>
<keyword evidence="3" id="KW-1185">Reference proteome</keyword>
<proteinExistence type="predicted"/>
<dbReference type="Proteomes" id="UP001163846">
    <property type="component" value="Unassembled WGS sequence"/>
</dbReference>
<organism evidence="2 3">
    <name type="scientific">Lentinula raphanica</name>
    <dbReference type="NCBI Taxonomy" id="153919"/>
    <lineage>
        <taxon>Eukaryota</taxon>
        <taxon>Fungi</taxon>
        <taxon>Dikarya</taxon>
        <taxon>Basidiomycota</taxon>
        <taxon>Agaricomycotina</taxon>
        <taxon>Agaricomycetes</taxon>
        <taxon>Agaricomycetidae</taxon>
        <taxon>Agaricales</taxon>
        <taxon>Marasmiineae</taxon>
        <taxon>Omphalotaceae</taxon>
        <taxon>Lentinula</taxon>
    </lineage>
</organism>
<dbReference type="EMBL" id="MU805939">
    <property type="protein sequence ID" value="KAJ3845256.1"/>
    <property type="molecule type" value="Genomic_DNA"/>
</dbReference>
<evidence type="ECO:0000256" key="1">
    <source>
        <dbReference type="SAM" id="MobiDB-lite"/>
    </source>
</evidence>
<comment type="caution">
    <text evidence="2">The sequence shown here is derived from an EMBL/GenBank/DDBJ whole genome shotgun (WGS) entry which is preliminary data.</text>
</comment>
<evidence type="ECO:0000313" key="3">
    <source>
        <dbReference type="Proteomes" id="UP001163846"/>
    </source>
</evidence>
<dbReference type="Pfam" id="PF18759">
    <property type="entry name" value="Plavaka"/>
    <property type="match status" value="1"/>
</dbReference>
<dbReference type="AlphaFoldDB" id="A0AA38PML6"/>
<evidence type="ECO:0000313" key="2">
    <source>
        <dbReference type="EMBL" id="KAJ3845256.1"/>
    </source>
</evidence>
<dbReference type="InterPro" id="IPR041078">
    <property type="entry name" value="Plavaka"/>
</dbReference>
<feature type="region of interest" description="Disordered" evidence="1">
    <location>
        <begin position="369"/>
        <end position="396"/>
    </location>
</feature>
<feature type="region of interest" description="Disordered" evidence="1">
    <location>
        <begin position="764"/>
        <end position="868"/>
    </location>
</feature>
<feature type="compositionally biased region" description="Acidic residues" evidence="1">
    <location>
        <begin position="817"/>
        <end position="826"/>
    </location>
</feature>
<name>A0AA38PML6_9AGAR</name>
<sequence length="868" mass="100303">MCWSDATLLANFGTAKLWPVYMLFGNLSKYVRALPNSGAVNHLAYIPVIPDSIKHDIETFYTKRKADIITHCNRELYHAVWRHLLDDDFVHAYRYGVVIKCSDGIERRIYPRFFTYSADYPEKVLLATIRDLGNCPCPRCLCPKKSLDQMGNRTRQDIAFRTRNLWKFLMDKVKAARDFIYRKGFGIRSARVEALLKATSSVPTMNAFIERLGVDFDVSCMLAPDFMHEFELGVWKVIFTHLIRVLYGRNPSLVGLLDHRFRQVPTFGFDTIRLFSNNASEMKRLAARDFEDLLQCSIPVFEGLIDNAAENRRLMNLLYRAAEWHALAKLRMHTEQTLEYMEMRTREFGKIMRDFGTFCEKNYNTFETNREREARTRRASGKATKPDAPASSTATGSRRKKLLNLFTYKWHGMMDYVWFIRWMGPTDSYSTQLGELAHRVVKKLYSLGNKKKDPLQIGRRLRRVEWGKRVFDRRGIHTKRRRAQAAMNQGDSISSRFHVGKTNKTKNDIRTYTSISSNIDLTLHRTSLILLQDFWPKLQDHLLGRLMEREFDGDTHETFTNDDRKHIRIKDRRVVELQTLRINYTTYDVRRDQDTISPRSHPDAMVLSPETEPGAHPYWYAQILRIFRVHVISTHPNASTSHSGPREMIVLWVRWLGVEPRARSGHQFARLPKVGFVDESDPFAFGFLDPAHIIRGCHLIPAFSYDRTNGLLQTTQPTIARKAHETDDWQYFYVGIFVDRDMFMRYFPGGGVGHLANREFFKSNGTELDDQGSDSGDQGSESGDDQSSETGDEEDELELDDQPTEELPINDMLATDSDSDDEEVSSDESSSSSSSSSSEESEEEEEGEEGEEGEDERDWQWDDGYGSA</sequence>
<feature type="compositionally biased region" description="Acidic residues" evidence="1">
    <location>
        <begin position="839"/>
        <end position="857"/>
    </location>
</feature>
<feature type="compositionally biased region" description="Low complexity" evidence="1">
    <location>
        <begin position="827"/>
        <end position="838"/>
    </location>
</feature>
<reference evidence="2" key="1">
    <citation type="submission" date="2022-08" db="EMBL/GenBank/DDBJ databases">
        <authorList>
            <consortium name="DOE Joint Genome Institute"/>
            <person name="Min B."/>
            <person name="Riley R."/>
            <person name="Sierra-Patev S."/>
            <person name="Naranjo-Ortiz M."/>
            <person name="Looney B."/>
            <person name="Konkel Z."/>
            <person name="Slot J.C."/>
            <person name="Sakamoto Y."/>
            <person name="Steenwyk J.L."/>
            <person name="Rokas A."/>
            <person name="Carro J."/>
            <person name="Camarero S."/>
            <person name="Ferreira P."/>
            <person name="Molpeceres G."/>
            <person name="Ruiz-Duenas F.J."/>
            <person name="Serrano A."/>
            <person name="Henrissat B."/>
            <person name="Drula E."/>
            <person name="Hughes K.W."/>
            <person name="Mata J.L."/>
            <person name="Ishikawa N.K."/>
            <person name="Vargas-Isla R."/>
            <person name="Ushijima S."/>
            <person name="Smith C.A."/>
            <person name="Ahrendt S."/>
            <person name="Andreopoulos W."/>
            <person name="He G."/>
            <person name="Labutti K."/>
            <person name="Lipzen A."/>
            <person name="Ng V."/>
            <person name="Sandor L."/>
            <person name="Barry K."/>
            <person name="Martinez A.T."/>
            <person name="Xiao Y."/>
            <person name="Gibbons J.G."/>
            <person name="Terashima K."/>
            <person name="Hibbett D.S."/>
            <person name="Grigoriev I.V."/>
        </authorList>
    </citation>
    <scope>NUCLEOTIDE SEQUENCE</scope>
    <source>
        <strain evidence="2">TFB9207</strain>
    </source>
</reference>
<protein>
    <submittedName>
        <fullName evidence="2">Uncharacterized protein</fullName>
    </submittedName>
</protein>